<evidence type="ECO:0000313" key="2">
    <source>
        <dbReference type="Proteomes" id="UP000010953"/>
    </source>
</evidence>
<dbReference type="InParanoid" id="M7Y0K7"/>
<keyword evidence="2" id="KW-1185">Reference proteome</keyword>
<name>M7Y0K7_9BACT</name>
<evidence type="ECO:0000313" key="1">
    <source>
        <dbReference type="EMBL" id="EMS34267.1"/>
    </source>
</evidence>
<reference evidence="1" key="1">
    <citation type="submission" date="2013-01" db="EMBL/GenBank/DDBJ databases">
        <title>Genome assembly of Mariniradius saccharolyticus AK6.</title>
        <authorList>
            <person name="Vaidya B."/>
            <person name="Khatri I."/>
            <person name="Tanuku N.R.S."/>
            <person name="Subramanian S."/>
            <person name="Pinnaka A."/>
        </authorList>
    </citation>
    <scope>NUCLEOTIDE SEQUENCE [LARGE SCALE GENOMIC DNA]</scope>
    <source>
        <strain evidence="1">AK6</strain>
    </source>
</reference>
<sequence>MAESLQDDADLILVQNESFLHGEALAANIGRKGKVELLSDSRN</sequence>
<dbReference type="Proteomes" id="UP000010953">
    <property type="component" value="Unassembled WGS sequence"/>
</dbReference>
<accession>M7Y0K7</accession>
<proteinExistence type="predicted"/>
<dbReference type="AlphaFoldDB" id="M7Y0K7"/>
<comment type="caution">
    <text evidence="1">The sequence shown here is derived from an EMBL/GenBank/DDBJ whole genome shotgun (WGS) entry which is preliminary data.</text>
</comment>
<organism evidence="1 2">
    <name type="scientific">Mariniradius saccharolyticus AK6</name>
    <dbReference type="NCBI Taxonomy" id="1239962"/>
    <lineage>
        <taxon>Bacteria</taxon>
        <taxon>Pseudomonadati</taxon>
        <taxon>Bacteroidota</taxon>
        <taxon>Cytophagia</taxon>
        <taxon>Cytophagales</taxon>
        <taxon>Cyclobacteriaceae</taxon>
        <taxon>Mariniradius</taxon>
    </lineage>
</organism>
<dbReference type="EMBL" id="AMZY02000007">
    <property type="protein sequence ID" value="EMS34267.1"/>
    <property type="molecule type" value="Genomic_DNA"/>
</dbReference>
<protein>
    <submittedName>
        <fullName evidence="1">Uncharacterized protein</fullName>
    </submittedName>
</protein>
<gene>
    <name evidence="1" type="ORF">C943_04085</name>
</gene>
<dbReference type="STRING" id="1239962.C943_04085"/>